<dbReference type="Proteomes" id="UP000239872">
    <property type="component" value="Unassembled WGS sequence"/>
</dbReference>
<feature type="transmembrane region" description="Helical" evidence="2">
    <location>
        <begin position="41"/>
        <end position="61"/>
    </location>
</feature>
<dbReference type="EMBL" id="PPSL01000003">
    <property type="protein sequence ID" value="PQJ10728.1"/>
    <property type="molecule type" value="Genomic_DNA"/>
</dbReference>
<keyword evidence="2" id="KW-1133">Transmembrane helix</keyword>
<dbReference type="AlphaFoldDB" id="A0A2S7SVI9"/>
<sequence>MKDKLEQFISGHSGDFDINEPSYKVWQGIDSTLRRRKKQRILQFAAAACIVALVACGLWYFTMPVKQLKEDIAVVPADMNGAIPEEISKAEVYYTTLKEKQQRQLSYYCAEYQDVCHDFRSEIDTLDVLYRELKTEYVNSDNNEAVLRAMIENLQEQVKLLSLQLKIIEETRQKHKEVKHII</sequence>
<feature type="coiled-coil region" evidence="1">
    <location>
        <begin position="144"/>
        <end position="171"/>
    </location>
</feature>
<keyword evidence="4" id="KW-1185">Reference proteome</keyword>
<evidence type="ECO:0000313" key="4">
    <source>
        <dbReference type="Proteomes" id="UP000239872"/>
    </source>
</evidence>
<proteinExistence type="predicted"/>
<reference evidence="3 4" key="1">
    <citation type="submission" date="2018-01" db="EMBL/GenBank/DDBJ databases">
        <title>A novel member of the phylum Bacteroidetes isolated from glacier ice.</title>
        <authorList>
            <person name="Liu Q."/>
            <person name="Xin Y.-H."/>
        </authorList>
    </citation>
    <scope>NUCLEOTIDE SEQUENCE [LARGE SCALE GENOMIC DNA]</scope>
    <source>
        <strain evidence="3 4">RB1R16</strain>
    </source>
</reference>
<evidence type="ECO:0000256" key="2">
    <source>
        <dbReference type="SAM" id="Phobius"/>
    </source>
</evidence>
<evidence type="ECO:0000256" key="1">
    <source>
        <dbReference type="SAM" id="Coils"/>
    </source>
</evidence>
<dbReference type="RefSeq" id="WP_105039455.1">
    <property type="nucleotide sequence ID" value="NZ_PPSL01000003.1"/>
</dbReference>
<dbReference type="OrthoDB" id="1120747at2"/>
<keyword evidence="2" id="KW-0812">Transmembrane</keyword>
<evidence type="ECO:0000313" key="3">
    <source>
        <dbReference type="EMBL" id="PQJ10728.1"/>
    </source>
</evidence>
<organism evidence="3 4">
    <name type="scientific">Flavipsychrobacter stenotrophus</name>
    <dbReference type="NCBI Taxonomy" id="2077091"/>
    <lineage>
        <taxon>Bacteria</taxon>
        <taxon>Pseudomonadati</taxon>
        <taxon>Bacteroidota</taxon>
        <taxon>Chitinophagia</taxon>
        <taxon>Chitinophagales</taxon>
        <taxon>Chitinophagaceae</taxon>
        <taxon>Flavipsychrobacter</taxon>
    </lineage>
</organism>
<keyword evidence="1" id="KW-0175">Coiled coil</keyword>
<protein>
    <recommendedName>
        <fullName evidence="5">Anti-sigma factor</fullName>
    </recommendedName>
</protein>
<evidence type="ECO:0008006" key="5">
    <source>
        <dbReference type="Google" id="ProtNLM"/>
    </source>
</evidence>
<keyword evidence="2" id="KW-0472">Membrane</keyword>
<gene>
    <name evidence="3" type="ORF">CJD36_012210</name>
</gene>
<comment type="caution">
    <text evidence="3">The sequence shown here is derived from an EMBL/GenBank/DDBJ whole genome shotgun (WGS) entry which is preliminary data.</text>
</comment>
<accession>A0A2S7SVI9</accession>
<name>A0A2S7SVI9_9BACT</name>